<feature type="transmembrane region" description="Helical" evidence="2">
    <location>
        <begin position="383"/>
        <end position="402"/>
    </location>
</feature>
<protein>
    <submittedName>
        <fullName evidence="4">YbfB protein</fullName>
    </submittedName>
</protein>
<dbReference type="Proteomes" id="UP000604046">
    <property type="component" value="Unassembled WGS sequence"/>
</dbReference>
<evidence type="ECO:0000259" key="3">
    <source>
        <dbReference type="PROSITE" id="PS50850"/>
    </source>
</evidence>
<dbReference type="Pfam" id="PF07690">
    <property type="entry name" value="MFS_1"/>
    <property type="match status" value="1"/>
</dbReference>
<feature type="transmembrane region" description="Helical" evidence="2">
    <location>
        <begin position="156"/>
        <end position="179"/>
    </location>
</feature>
<feature type="transmembrane region" description="Helical" evidence="2">
    <location>
        <begin position="343"/>
        <end position="363"/>
    </location>
</feature>
<dbReference type="InterPro" id="IPR011701">
    <property type="entry name" value="MFS"/>
</dbReference>
<reference evidence="4" key="1">
    <citation type="submission" date="2021-02" db="EMBL/GenBank/DDBJ databases">
        <authorList>
            <person name="Dougan E. K."/>
            <person name="Rhodes N."/>
            <person name="Thang M."/>
            <person name="Chan C."/>
        </authorList>
    </citation>
    <scope>NUCLEOTIDE SEQUENCE</scope>
</reference>
<dbReference type="SUPFAM" id="SSF103473">
    <property type="entry name" value="MFS general substrate transporter"/>
    <property type="match status" value="1"/>
</dbReference>
<keyword evidence="2" id="KW-1133">Transmembrane helix</keyword>
<name>A0A812GIB2_9DINO</name>
<evidence type="ECO:0000313" key="4">
    <source>
        <dbReference type="EMBL" id="CAE6923120.1"/>
    </source>
</evidence>
<feature type="transmembrane region" description="Helical" evidence="2">
    <location>
        <begin position="185"/>
        <end position="208"/>
    </location>
</feature>
<dbReference type="GO" id="GO:0022857">
    <property type="term" value="F:transmembrane transporter activity"/>
    <property type="evidence" value="ECO:0007669"/>
    <property type="project" value="InterPro"/>
</dbReference>
<sequence length="442" mass="48039">MTLADDGFPADRKCCCVPASLQKSEIALHGSQLVSIWIFFFVTGGVTYHIPPVMLPTIMQEFHTDQYHISWLPSIFYLVKGVFTIPGGYAVDSLGCSTCLRAGAISLMFFSALYSVAPTLWCLACLHGIYGLCYDLSSIATGTVFLTSWFEEQRALAISIMATAFSMAGVCFPPVIGALIHQNGWRVACLLGPFLTAVLAVPLACFVLRDGPLLRRSCEQRGHLQGLQCGDHEHMPLSFWRCLRLGAVWHLALLSFCELYIIMALINSLVLYLQADVGMSVQLCGFYTSIVFQASSAGKVIAGAAMDSRQVLTGVVSCTTLLLGTLLPLDFPSGGLRVTSSHSQLLVFAVIYGLGFGASYSVLMSKPAKMFGKMPEFSKLQAFLMLFQVLGGFFGTLITGKLRAATGSYAAAFHVFIAMAFLAFVSYIALEMSSTARRLRHF</sequence>
<organism evidence="4 5">
    <name type="scientific">Symbiodinium natans</name>
    <dbReference type="NCBI Taxonomy" id="878477"/>
    <lineage>
        <taxon>Eukaryota</taxon>
        <taxon>Sar</taxon>
        <taxon>Alveolata</taxon>
        <taxon>Dinophyceae</taxon>
        <taxon>Suessiales</taxon>
        <taxon>Symbiodiniaceae</taxon>
        <taxon>Symbiodinium</taxon>
    </lineage>
</organism>
<dbReference type="AlphaFoldDB" id="A0A812GIB2"/>
<evidence type="ECO:0000256" key="2">
    <source>
        <dbReference type="SAM" id="Phobius"/>
    </source>
</evidence>
<proteinExistence type="predicted"/>
<dbReference type="PANTHER" id="PTHR11360">
    <property type="entry name" value="MONOCARBOXYLATE TRANSPORTER"/>
    <property type="match status" value="1"/>
</dbReference>
<feature type="transmembrane region" description="Helical" evidence="2">
    <location>
        <begin position="408"/>
        <end position="430"/>
    </location>
</feature>
<dbReference type="OrthoDB" id="6499973at2759"/>
<dbReference type="InterPro" id="IPR020846">
    <property type="entry name" value="MFS_dom"/>
</dbReference>
<accession>A0A812GIB2</accession>
<feature type="transmembrane region" description="Helical" evidence="2">
    <location>
        <begin position="247"/>
        <end position="273"/>
    </location>
</feature>
<dbReference type="InterPro" id="IPR036259">
    <property type="entry name" value="MFS_trans_sf"/>
</dbReference>
<feature type="transmembrane region" description="Helical" evidence="2">
    <location>
        <begin position="33"/>
        <end position="51"/>
    </location>
</feature>
<evidence type="ECO:0000256" key="1">
    <source>
        <dbReference type="ARBA" id="ARBA00004141"/>
    </source>
</evidence>
<feature type="transmembrane region" description="Helical" evidence="2">
    <location>
        <begin position="71"/>
        <end position="91"/>
    </location>
</feature>
<dbReference type="GO" id="GO:0016020">
    <property type="term" value="C:membrane"/>
    <property type="evidence" value="ECO:0007669"/>
    <property type="project" value="UniProtKB-SubCell"/>
</dbReference>
<gene>
    <name evidence="4" type="primary">ybfB</name>
    <name evidence="4" type="ORF">SNAT2548_LOCUS535</name>
</gene>
<dbReference type="PROSITE" id="PS50850">
    <property type="entry name" value="MFS"/>
    <property type="match status" value="1"/>
</dbReference>
<dbReference type="Gene3D" id="1.20.1250.20">
    <property type="entry name" value="MFS general substrate transporter like domains"/>
    <property type="match status" value="1"/>
</dbReference>
<feature type="domain" description="Major facilitator superfamily (MFS) profile" evidence="3">
    <location>
        <begin position="32"/>
        <end position="438"/>
    </location>
</feature>
<dbReference type="EMBL" id="CAJNDS010000026">
    <property type="protein sequence ID" value="CAE6923120.1"/>
    <property type="molecule type" value="Genomic_DNA"/>
</dbReference>
<keyword evidence="5" id="KW-1185">Reference proteome</keyword>
<keyword evidence="2" id="KW-0472">Membrane</keyword>
<evidence type="ECO:0000313" key="5">
    <source>
        <dbReference type="Proteomes" id="UP000604046"/>
    </source>
</evidence>
<comment type="caution">
    <text evidence="4">The sequence shown here is derived from an EMBL/GenBank/DDBJ whole genome shotgun (WGS) entry which is preliminary data.</text>
</comment>
<feature type="transmembrane region" description="Helical" evidence="2">
    <location>
        <begin position="311"/>
        <end position="331"/>
    </location>
</feature>
<keyword evidence="2" id="KW-0812">Transmembrane</keyword>
<dbReference type="InterPro" id="IPR050327">
    <property type="entry name" value="Proton-linked_MCT"/>
</dbReference>
<feature type="transmembrane region" description="Helical" evidence="2">
    <location>
        <begin position="285"/>
        <end position="304"/>
    </location>
</feature>
<dbReference type="PANTHER" id="PTHR11360:SF284">
    <property type="entry name" value="EG:103B4.3 PROTEIN-RELATED"/>
    <property type="match status" value="1"/>
</dbReference>
<comment type="subcellular location">
    <subcellularLocation>
        <location evidence="1">Membrane</location>
        <topology evidence="1">Multi-pass membrane protein</topology>
    </subcellularLocation>
</comment>